<dbReference type="InterPro" id="IPR042529">
    <property type="entry name" value="IF_2B-like_C"/>
</dbReference>
<feature type="non-terminal residue" evidence="3">
    <location>
        <position position="130"/>
    </location>
</feature>
<comment type="similarity">
    <text evidence="1">Belongs to the eIF-2B alpha/beta/delta subunits family.</text>
</comment>
<evidence type="ECO:0000313" key="3">
    <source>
        <dbReference type="EMBL" id="MBN0049402.1"/>
    </source>
</evidence>
<evidence type="ECO:0000313" key="4">
    <source>
        <dbReference type="Proteomes" id="UP000788262"/>
    </source>
</evidence>
<dbReference type="Proteomes" id="UP000788262">
    <property type="component" value="Unassembled WGS sequence"/>
</dbReference>
<name>A0ABS2W1W8_STRAS</name>
<sequence>MHHPKVRVTIYTDASVAQAAAGADLLLLGADRISPEGSVSNKTGSIPAALSVRHMARGGETIVVSEIYKVAMQTENTTEEHDIMENNEASEVMGAWEQNDRLKGLDIIQDRFESHDSNHHDVQQQLPEPQ</sequence>
<comment type="caution">
    <text evidence="3">The sequence shown here is derived from an EMBL/GenBank/DDBJ whole genome shotgun (WGS) entry which is preliminary data.</text>
</comment>
<feature type="region of interest" description="Disordered" evidence="2">
    <location>
        <begin position="109"/>
        <end position="130"/>
    </location>
</feature>
<feature type="compositionally biased region" description="Basic and acidic residues" evidence="2">
    <location>
        <begin position="109"/>
        <end position="122"/>
    </location>
</feature>
<evidence type="ECO:0000256" key="2">
    <source>
        <dbReference type="SAM" id="MobiDB-lite"/>
    </source>
</evidence>
<dbReference type="PANTHER" id="PTHR43475:SF3">
    <property type="entry name" value="TRANSLATION INITIATION FACTOR EIF-2B SUBUNIT FAMILY PROTEIN (AFU_ORTHOLOGUE AFUA_2G14290)"/>
    <property type="match status" value="1"/>
</dbReference>
<dbReference type="Gene3D" id="3.40.50.10470">
    <property type="entry name" value="Translation initiation factor eif-2b, domain 2"/>
    <property type="match status" value="1"/>
</dbReference>
<organism evidence="3 4">
    <name type="scientific">Streptomyces actuosus</name>
    <dbReference type="NCBI Taxonomy" id="1885"/>
    <lineage>
        <taxon>Bacteria</taxon>
        <taxon>Bacillati</taxon>
        <taxon>Actinomycetota</taxon>
        <taxon>Actinomycetes</taxon>
        <taxon>Kitasatosporales</taxon>
        <taxon>Streptomycetaceae</taxon>
        <taxon>Streptomyces</taxon>
    </lineage>
</organism>
<dbReference type="InterPro" id="IPR037171">
    <property type="entry name" value="NagB/RpiA_transferase-like"/>
</dbReference>
<dbReference type="InterPro" id="IPR000649">
    <property type="entry name" value="IF-2B-related"/>
</dbReference>
<accession>A0ABS2W1W8</accession>
<protein>
    <submittedName>
        <fullName evidence="3">Uncharacterized protein</fullName>
    </submittedName>
</protein>
<proteinExistence type="inferred from homology"/>
<dbReference type="Pfam" id="PF01008">
    <property type="entry name" value="IF-2B"/>
    <property type="match status" value="1"/>
</dbReference>
<evidence type="ECO:0000256" key="1">
    <source>
        <dbReference type="RuleBase" id="RU003814"/>
    </source>
</evidence>
<gene>
    <name evidence="3" type="ORF">JS756_36265</name>
</gene>
<dbReference type="SUPFAM" id="SSF100950">
    <property type="entry name" value="NagB/RpiA/CoA transferase-like"/>
    <property type="match status" value="1"/>
</dbReference>
<dbReference type="EMBL" id="JAFFZS010000247">
    <property type="protein sequence ID" value="MBN0049402.1"/>
    <property type="molecule type" value="Genomic_DNA"/>
</dbReference>
<keyword evidence="4" id="KW-1185">Reference proteome</keyword>
<reference evidence="3 4" key="1">
    <citation type="submission" date="2021-02" db="EMBL/GenBank/DDBJ databases">
        <title>Whole genome sequencing of Streptomyces actuosus VRA1.</title>
        <authorList>
            <person name="Sen G."/>
            <person name="Sen A."/>
        </authorList>
    </citation>
    <scope>NUCLEOTIDE SEQUENCE [LARGE SCALE GENOMIC DNA]</scope>
    <source>
        <strain evidence="3 4">VRA1</strain>
    </source>
</reference>
<dbReference type="PANTHER" id="PTHR43475">
    <property type="entry name" value="METHYLTHIORIBOSE-1-PHOSPHATE ISOMERASE"/>
    <property type="match status" value="1"/>
</dbReference>